<name>A0A0C3P2K5_PISTI</name>
<dbReference type="InParanoid" id="A0A0C3P2K5"/>
<reference evidence="2" key="2">
    <citation type="submission" date="2015-01" db="EMBL/GenBank/DDBJ databases">
        <title>Evolutionary Origins and Diversification of the Mycorrhizal Mutualists.</title>
        <authorList>
            <consortium name="DOE Joint Genome Institute"/>
            <consortium name="Mycorrhizal Genomics Consortium"/>
            <person name="Kohler A."/>
            <person name="Kuo A."/>
            <person name="Nagy L.G."/>
            <person name="Floudas D."/>
            <person name="Copeland A."/>
            <person name="Barry K.W."/>
            <person name="Cichocki N."/>
            <person name="Veneault-Fourrey C."/>
            <person name="LaButti K."/>
            <person name="Lindquist E.A."/>
            <person name="Lipzen A."/>
            <person name="Lundell T."/>
            <person name="Morin E."/>
            <person name="Murat C."/>
            <person name="Riley R."/>
            <person name="Ohm R."/>
            <person name="Sun H."/>
            <person name="Tunlid A."/>
            <person name="Henrissat B."/>
            <person name="Grigoriev I.V."/>
            <person name="Hibbett D.S."/>
            <person name="Martin F."/>
        </authorList>
    </citation>
    <scope>NUCLEOTIDE SEQUENCE [LARGE SCALE GENOMIC DNA]</scope>
    <source>
        <strain evidence="2">Marx 270</strain>
    </source>
</reference>
<evidence type="ECO:0000313" key="2">
    <source>
        <dbReference type="Proteomes" id="UP000054217"/>
    </source>
</evidence>
<protein>
    <submittedName>
        <fullName evidence="1">Uncharacterized protein</fullName>
    </submittedName>
</protein>
<organism evidence="1 2">
    <name type="scientific">Pisolithus tinctorius Marx 270</name>
    <dbReference type="NCBI Taxonomy" id="870435"/>
    <lineage>
        <taxon>Eukaryota</taxon>
        <taxon>Fungi</taxon>
        <taxon>Dikarya</taxon>
        <taxon>Basidiomycota</taxon>
        <taxon>Agaricomycotina</taxon>
        <taxon>Agaricomycetes</taxon>
        <taxon>Agaricomycetidae</taxon>
        <taxon>Boletales</taxon>
        <taxon>Sclerodermatineae</taxon>
        <taxon>Pisolithaceae</taxon>
        <taxon>Pisolithus</taxon>
    </lineage>
</organism>
<reference evidence="1 2" key="1">
    <citation type="submission" date="2014-04" db="EMBL/GenBank/DDBJ databases">
        <authorList>
            <consortium name="DOE Joint Genome Institute"/>
            <person name="Kuo A."/>
            <person name="Kohler A."/>
            <person name="Costa M.D."/>
            <person name="Nagy L.G."/>
            <person name="Floudas D."/>
            <person name="Copeland A."/>
            <person name="Barry K.W."/>
            <person name="Cichocki N."/>
            <person name="Veneault-Fourrey C."/>
            <person name="LaButti K."/>
            <person name="Lindquist E.A."/>
            <person name="Lipzen A."/>
            <person name="Lundell T."/>
            <person name="Morin E."/>
            <person name="Murat C."/>
            <person name="Sun H."/>
            <person name="Tunlid A."/>
            <person name="Henrissat B."/>
            <person name="Grigoriev I.V."/>
            <person name="Hibbett D.S."/>
            <person name="Martin F."/>
            <person name="Nordberg H.P."/>
            <person name="Cantor M.N."/>
            <person name="Hua S.X."/>
        </authorList>
    </citation>
    <scope>NUCLEOTIDE SEQUENCE [LARGE SCALE GENOMIC DNA]</scope>
    <source>
        <strain evidence="1 2">Marx 270</strain>
    </source>
</reference>
<accession>A0A0C3P2K5</accession>
<sequence>EVPDVAVPYVGAGMGPFKRLSRIHLCTSSALRQEARVHRDEFIALVCYDRSLLVPTSCLEMARPTHSGLYKRVGTSTFSATNSASPIAFNITLLLFIAANRSPDTGAGLLVLINNYYGTTLILDRASQRTITWRNAGWASGGFLLVEGWERAEQW</sequence>
<proteinExistence type="predicted"/>
<gene>
    <name evidence="1" type="ORF">M404DRAFT_1002957</name>
</gene>
<dbReference type="HOGENOM" id="CLU_143230_0_0_1"/>
<dbReference type="AlphaFoldDB" id="A0A0C3P2K5"/>
<dbReference type="OrthoDB" id="2696190at2759"/>
<keyword evidence="2" id="KW-1185">Reference proteome</keyword>
<evidence type="ECO:0000313" key="1">
    <source>
        <dbReference type="EMBL" id="KIO01534.1"/>
    </source>
</evidence>
<feature type="non-terminal residue" evidence="1">
    <location>
        <position position="1"/>
    </location>
</feature>
<dbReference type="EMBL" id="KN831987">
    <property type="protein sequence ID" value="KIO01534.1"/>
    <property type="molecule type" value="Genomic_DNA"/>
</dbReference>
<dbReference type="Proteomes" id="UP000054217">
    <property type="component" value="Unassembled WGS sequence"/>
</dbReference>